<feature type="transmembrane region" description="Helical" evidence="1">
    <location>
        <begin position="97"/>
        <end position="116"/>
    </location>
</feature>
<keyword evidence="1" id="KW-0812">Transmembrane</keyword>
<sequence>MSILVITIAVNICIQLHTGVIILFRTEHIIILVLMMLVLLVLITFAYDIASQREVLSNKNKDLFWNGKRSMLQRLKVCYAYAYDSNSQLHLCKDIDYFLVEVVCISSSVVLAQAVLRSLVLKQEKLCDELSDYKWSTWIIIGTQIATILIGSIGIIFRCVSMFHTFDERTVGMQWSFTKDVDEMIKKNPLLGIGNKIKASMVSALYTLSNMVVIVQCFFLVVLSIVSFIGSRLSMLMEGSHDPTCCGMCKPRGDQDCEDITEFEDLIKIYNANEWSLRKGVKDLKKLLEAKENKATELFRLFTRTPPTPAKNSLVNQLEHHARVKNGPYEISSLSVVLLVRIINATIPSQLCQHLDGVLSEMFEVIHFIEGKMSFGAYDFEHKRMKRFKIAKAAFEGKDFARFVDNDSAVSAAITRLRGSDFSNWGLLKTSKKPPKTLETGIAPRFCAG</sequence>
<protein>
    <submittedName>
        <fullName evidence="2">Uncharacterized protein</fullName>
    </submittedName>
</protein>
<dbReference type="AlphaFoldDB" id="A0AAP0JF28"/>
<dbReference type="PANTHER" id="PTHR35307:SF8">
    <property type="entry name" value="GUSTATORY RECEPTOR"/>
    <property type="match status" value="1"/>
</dbReference>
<feature type="transmembrane region" description="Helical" evidence="1">
    <location>
        <begin position="205"/>
        <end position="230"/>
    </location>
</feature>
<reference evidence="2 3" key="1">
    <citation type="submission" date="2024-01" db="EMBL/GenBank/DDBJ databases">
        <title>Genome assemblies of Stephania.</title>
        <authorList>
            <person name="Yang L."/>
        </authorList>
    </citation>
    <scope>NUCLEOTIDE SEQUENCE [LARGE SCALE GENOMIC DNA]</scope>
    <source>
        <strain evidence="2">JXDWG</strain>
        <tissue evidence="2">Leaf</tissue>
    </source>
</reference>
<gene>
    <name evidence="2" type="ORF">Scep_011908</name>
</gene>
<name>A0AAP0JF28_9MAGN</name>
<evidence type="ECO:0000313" key="2">
    <source>
        <dbReference type="EMBL" id="KAK9132380.1"/>
    </source>
</evidence>
<keyword evidence="1" id="KW-0472">Membrane</keyword>
<feature type="transmembrane region" description="Helical" evidence="1">
    <location>
        <begin position="136"/>
        <end position="160"/>
    </location>
</feature>
<keyword evidence="1" id="KW-1133">Transmembrane helix</keyword>
<dbReference type="Proteomes" id="UP001419268">
    <property type="component" value="Unassembled WGS sequence"/>
</dbReference>
<evidence type="ECO:0000256" key="1">
    <source>
        <dbReference type="SAM" id="Phobius"/>
    </source>
</evidence>
<comment type="caution">
    <text evidence="2">The sequence shown here is derived from an EMBL/GenBank/DDBJ whole genome shotgun (WGS) entry which is preliminary data.</text>
</comment>
<dbReference type="PANTHER" id="PTHR35307">
    <property type="entry name" value="PROTEIN, PUTATIVE-RELATED"/>
    <property type="match status" value="1"/>
</dbReference>
<proteinExistence type="predicted"/>
<keyword evidence="3" id="KW-1185">Reference proteome</keyword>
<feature type="transmembrane region" description="Helical" evidence="1">
    <location>
        <begin position="28"/>
        <end position="50"/>
    </location>
</feature>
<evidence type="ECO:0000313" key="3">
    <source>
        <dbReference type="Proteomes" id="UP001419268"/>
    </source>
</evidence>
<dbReference type="EMBL" id="JBBNAG010000005">
    <property type="protein sequence ID" value="KAK9132380.1"/>
    <property type="molecule type" value="Genomic_DNA"/>
</dbReference>
<accession>A0AAP0JF28</accession>
<organism evidence="2 3">
    <name type="scientific">Stephania cephalantha</name>
    <dbReference type="NCBI Taxonomy" id="152367"/>
    <lineage>
        <taxon>Eukaryota</taxon>
        <taxon>Viridiplantae</taxon>
        <taxon>Streptophyta</taxon>
        <taxon>Embryophyta</taxon>
        <taxon>Tracheophyta</taxon>
        <taxon>Spermatophyta</taxon>
        <taxon>Magnoliopsida</taxon>
        <taxon>Ranunculales</taxon>
        <taxon>Menispermaceae</taxon>
        <taxon>Menispermoideae</taxon>
        <taxon>Cissampelideae</taxon>
        <taxon>Stephania</taxon>
    </lineage>
</organism>